<dbReference type="GO" id="GO:0000978">
    <property type="term" value="F:RNA polymerase II cis-regulatory region sequence-specific DNA binding"/>
    <property type="evidence" value="ECO:0007669"/>
    <property type="project" value="TreeGrafter"/>
</dbReference>
<evidence type="ECO:0000256" key="3">
    <source>
        <dbReference type="ARBA" id="ARBA00022723"/>
    </source>
</evidence>
<evidence type="ECO:0000256" key="5">
    <source>
        <dbReference type="ARBA" id="ARBA00022771"/>
    </source>
</evidence>
<comment type="similarity">
    <text evidence="2">Belongs to the krueppel C2H2-type zinc-finger protein family.</text>
</comment>
<evidence type="ECO:0000256" key="12">
    <source>
        <dbReference type="SAM" id="MobiDB-lite"/>
    </source>
</evidence>
<keyword evidence="9" id="KW-0804">Transcription</keyword>
<evidence type="ECO:0000256" key="1">
    <source>
        <dbReference type="ARBA" id="ARBA00004123"/>
    </source>
</evidence>
<dbReference type="InterPro" id="IPR036236">
    <property type="entry name" value="Znf_C2H2_sf"/>
</dbReference>
<evidence type="ECO:0000259" key="13">
    <source>
        <dbReference type="PROSITE" id="PS50157"/>
    </source>
</evidence>
<protein>
    <recommendedName>
        <fullName evidence="13">C2H2-type domain-containing protein</fullName>
    </recommendedName>
</protein>
<dbReference type="GO" id="GO:0001227">
    <property type="term" value="F:DNA-binding transcription repressor activity, RNA polymerase II-specific"/>
    <property type="evidence" value="ECO:0007669"/>
    <property type="project" value="TreeGrafter"/>
</dbReference>
<evidence type="ECO:0000313" key="15">
    <source>
        <dbReference type="Proteomes" id="UP000472265"/>
    </source>
</evidence>
<evidence type="ECO:0000256" key="7">
    <source>
        <dbReference type="ARBA" id="ARBA00023015"/>
    </source>
</evidence>
<dbReference type="GO" id="GO:0001817">
    <property type="term" value="P:regulation of cytokine production"/>
    <property type="evidence" value="ECO:0007669"/>
    <property type="project" value="TreeGrafter"/>
</dbReference>
<keyword evidence="6" id="KW-0862">Zinc</keyword>
<evidence type="ECO:0000256" key="6">
    <source>
        <dbReference type="ARBA" id="ARBA00022833"/>
    </source>
</evidence>
<dbReference type="PANTHER" id="PTHR24399">
    <property type="entry name" value="ZINC FINGER AND BTB DOMAIN-CONTAINING"/>
    <property type="match status" value="1"/>
</dbReference>
<dbReference type="FunFam" id="3.30.160.60:FF:000862">
    <property type="entry name" value="zinc finger protein 697"/>
    <property type="match status" value="1"/>
</dbReference>
<proteinExistence type="inferred from homology"/>
<keyword evidence="10" id="KW-0539">Nucleus</keyword>
<dbReference type="Gene3D" id="3.30.160.60">
    <property type="entry name" value="Classic Zinc Finger"/>
    <property type="match status" value="4"/>
</dbReference>
<dbReference type="SUPFAM" id="SSF57667">
    <property type="entry name" value="beta-beta-alpha zinc fingers"/>
    <property type="match status" value="2"/>
</dbReference>
<sequence>KYILMYITHCDYLIWGEKCTEEVLSDQQLCDQEDPDHPGHPQIKEEQRDHGTSQEGEQHILKIETDTFMLTPTYEESDHIEPELERDHQLLFENRHVAESQDQKVCSQSIMNTEPEPEKSHPKSRSQSIDVSKSNLSEIDHNMHTGEDKQYTCEACGKAFKFKSRLYMHMKTHTGEKPHPCNTCGKRFARTEDLRKHVRIHTGEKPYSCTTCGRDFRFSIHMRRAHTGEKPYVCQICGMRYFEKTVLTRLV</sequence>
<feature type="region of interest" description="Disordered" evidence="12">
    <location>
        <begin position="111"/>
        <end position="131"/>
    </location>
</feature>
<feature type="compositionally biased region" description="Basic and acidic residues" evidence="12">
    <location>
        <begin position="35"/>
        <end position="56"/>
    </location>
</feature>
<evidence type="ECO:0000256" key="4">
    <source>
        <dbReference type="ARBA" id="ARBA00022737"/>
    </source>
</evidence>
<feature type="domain" description="C2H2-type" evidence="13">
    <location>
        <begin position="151"/>
        <end position="178"/>
    </location>
</feature>
<keyword evidence="7" id="KW-0805">Transcription regulation</keyword>
<dbReference type="FunFam" id="3.30.160.60:FF:000478">
    <property type="entry name" value="Zinc finger protein 133"/>
    <property type="match status" value="1"/>
</dbReference>
<dbReference type="GeneTree" id="ENSGT01150000286952"/>
<dbReference type="PROSITE" id="PS50157">
    <property type="entry name" value="ZINC_FINGER_C2H2_2"/>
    <property type="match status" value="3"/>
</dbReference>
<dbReference type="GO" id="GO:0005654">
    <property type="term" value="C:nucleoplasm"/>
    <property type="evidence" value="ECO:0007669"/>
    <property type="project" value="TreeGrafter"/>
</dbReference>
<dbReference type="Proteomes" id="UP000472265">
    <property type="component" value="Chromosome 5"/>
</dbReference>
<dbReference type="AlphaFoldDB" id="A0A671WZ15"/>
<dbReference type="Ensembl" id="ENSSAUT00010046315.1">
    <property type="protein sequence ID" value="ENSSAUP00010044023.1"/>
    <property type="gene ID" value="ENSSAUG00010018447.1"/>
</dbReference>
<dbReference type="PANTHER" id="PTHR24399:SF23">
    <property type="entry name" value="C2H2-TYPE DOMAIN-CONTAINING PROTEIN"/>
    <property type="match status" value="1"/>
</dbReference>
<dbReference type="InParanoid" id="A0A671WZ15"/>
<keyword evidence="15" id="KW-1185">Reference proteome</keyword>
<evidence type="ECO:0000256" key="11">
    <source>
        <dbReference type="PROSITE-ProRule" id="PRU00042"/>
    </source>
</evidence>
<organism evidence="14 15">
    <name type="scientific">Sparus aurata</name>
    <name type="common">Gilthead sea bream</name>
    <dbReference type="NCBI Taxonomy" id="8175"/>
    <lineage>
        <taxon>Eukaryota</taxon>
        <taxon>Metazoa</taxon>
        <taxon>Chordata</taxon>
        <taxon>Craniata</taxon>
        <taxon>Vertebrata</taxon>
        <taxon>Euteleostomi</taxon>
        <taxon>Actinopterygii</taxon>
        <taxon>Neopterygii</taxon>
        <taxon>Teleostei</taxon>
        <taxon>Neoteleostei</taxon>
        <taxon>Acanthomorphata</taxon>
        <taxon>Eupercaria</taxon>
        <taxon>Spariformes</taxon>
        <taxon>Sparidae</taxon>
        <taxon>Sparus</taxon>
    </lineage>
</organism>
<dbReference type="OMA" id="IMNTEPE"/>
<dbReference type="PROSITE" id="PS00028">
    <property type="entry name" value="ZINC_FINGER_C2H2_1"/>
    <property type="match status" value="2"/>
</dbReference>
<accession>A0A671WZ15</accession>
<comment type="subcellular location">
    <subcellularLocation>
        <location evidence="1">Nucleus</location>
    </subcellularLocation>
</comment>
<evidence type="ECO:0000313" key="14">
    <source>
        <dbReference type="Ensembl" id="ENSSAUP00010044023.1"/>
    </source>
</evidence>
<evidence type="ECO:0000256" key="8">
    <source>
        <dbReference type="ARBA" id="ARBA00023125"/>
    </source>
</evidence>
<reference evidence="14" key="3">
    <citation type="submission" date="2025-09" db="UniProtKB">
        <authorList>
            <consortium name="Ensembl"/>
        </authorList>
    </citation>
    <scope>IDENTIFICATION</scope>
</reference>
<name>A0A671WZ15_SPAAU</name>
<feature type="domain" description="C2H2-type" evidence="13">
    <location>
        <begin position="179"/>
        <end position="206"/>
    </location>
</feature>
<feature type="domain" description="C2H2-type" evidence="13">
    <location>
        <begin position="207"/>
        <end position="231"/>
    </location>
</feature>
<keyword evidence="5 11" id="KW-0863">Zinc-finger</keyword>
<dbReference type="GO" id="GO:0008270">
    <property type="term" value="F:zinc ion binding"/>
    <property type="evidence" value="ECO:0007669"/>
    <property type="project" value="UniProtKB-KW"/>
</dbReference>
<dbReference type="Pfam" id="PF00096">
    <property type="entry name" value="zf-C2H2"/>
    <property type="match status" value="2"/>
</dbReference>
<dbReference type="SMART" id="SM00355">
    <property type="entry name" value="ZnF_C2H2"/>
    <property type="match status" value="3"/>
</dbReference>
<reference evidence="14" key="1">
    <citation type="submission" date="2021-04" db="EMBL/GenBank/DDBJ databases">
        <authorList>
            <consortium name="Wellcome Sanger Institute Data Sharing"/>
        </authorList>
    </citation>
    <scope>NUCLEOTIDE SEQUENCE [LARGE SCALE GENOMIC DNA]</scope>
</reference>
<feature type="region of interest" description="Disordered" evidence="12">
    <location>
        <begin position="30"/>
        <end position="56"/>
    </location>
</feature>
<evidence type="ECO:0000256" key="10">
    <source>
        <dbReference type="ARBA" id="ARBA00023242"/>
    </source>
</evidence>
<keyword evidence="4" id="KW-0677">Repeat</keyword>
<evidence type="ECO:0000256" key="2">
    <source>
        <dbReference type="ARBA" id="ARBA00006991"/>
    </source>
</evidence>
<evidence type="ECO:0000256" key="9">
    <source>
        <dbReference type="ARBA" id="ARBA00023163"/>
    </source>
</evidence>
<dbReference type="InterPro" id="IPR013087">
    <property type="entry name" value="Znf_C2H2_type"/>
</dbReference>
<keyword evidence="8" id="KW-0238">DNA-binding</keyword>
<dbReference type="FunFam" id="3.30.160.60:FF:000446">
    <property type="entry name" value="Zinc finger protein"/>
    <property type="match status" value="1"/>
</dbReference>
<dbReference type="GO" id="GO:0002682">
    <property type="term" value="P:regulation of immune system process"/>
    <property type="evidence" value="ECO:0007669"/>
    <property type="project" value="TreeGrafter"/>
</dbReference>
<keyword evidence="3" id="KW-0479">Metal-binding</keyword>
<reference evidence="14" key="2">
    <citation type="submission" date="2025-08" db="UniProtKB">
        <authorList>
            <consortium name="Ensembl"/>
        </authorList>
    </citation>
    <scope>IDENTIFICATION</scope>
</reference>